<dbReference type="AlphaFoldDB" id="N6U8Q8"/>
<dbReference type="PANTHER" id="PTHR14374:SF0">
    <property type="entry name" value="TRAFFICKING PROTEIN PARTICLE COMPLEX SUBUNIT 11"/>
    <property type="match status" value="1"/>
</dbReference>
<evidence type="ECO:0000256" key="1">
    <source>
        <dbReference type="SAM" id="MobiDB-lite"/>
    </source>
</evidence>
<proteinExistence type="predicted"/>
<evidence type="ECO:0000313" key="2">
    <source>
        <dbReference type="EMBL" id="ENN74987.1"/>
    </source>
</evidence>
<dbReference type="OrthoDB" id="6278596at2759"/>
<name>N6U8Q8_DENPD</name>
<dbReference type="HOGENOM" id="CLU_304678_0_0_1"/>
<sequence>MQSVSRALVVPRDSHLGVRFEHAPPALVGEVYDIAIVIANEEACAISELRLLVSAEAAVEFSSDASMRPEKTPLALPLPPTLEPGGVATARLWLRASQPDIKAVAVRISYSLTGERPVVCVMNDSVTLPIVQPFEVSAQYLSGMMQRVSKFYAGERFAVMPLVRFLSPWPISVEGTALEFTHPVRALEDAQSHLAGSVFNQDEVGTEVVLAVCDRQADQNLVVGEYAVTWQRWGQWQADNDAGDVARAPLRLDPAHVGAAGARARPGAHAHDHPVPADQSVVASGAPRRRHGGERSLHVRRLSADRGGGVAVQHENAALQPLPAVGGQRGAAPPGAQPAAAWQRRPRPAARPAGAAHRAHDPLQHLRHVGVDEQVELVRQIVGLVAQHLRLAAGAVQRCHLALEQLELVVHVGGGLVDQTAQARKGAAQLLLHLVAAVGRRQVDDHAQLARGVRHVLALERALLRLVGPGEALVQVETAVEGAGDGDDAPTDRFEHEAGHQQTAHGALGGGAHDGDARYQRPIVEPDVAVERAPVQRLDGRGRQQRALRALLLGVLQAQEGAGAAAAGEALEQRHHAVGEPELQVLVEVGAQIVAVEPIEDLEGLAARHHDVGGAAVGVRQERLHFGGHLRLALLHVHGQRGREAGAQVGAQPGLHVEVQLLLVDVEHERLGVEGQAELVHQRAQPPDLLGQRLGDALLHVLDHVADLLLHLLRDQHELLLRVVHLVDQRLALAQLQLLEAQRLADLRGDVLAALRVLLELGPHRRLGDALLELTLKVLGRRQELAQVPGGPRARNTHLLLLVAVLAPKERRLAQDETGGLRPTHLVEELRLRSGRVPAVVQDEDVRFGQLLGHLVEEVLLGQHEGGLGVRHQDEHVGVQTVHVDPLVKVGGDVDARRVHEDDVVPQQQAAVLRPEDAHQLRLAQLLLAEGVGQLAHRLHRPLLIGALQRQVGVSRGGAFHLEIAQLRPGSFAHP</sequence>
<accession>N6U8Q8</accession>
<feature type="non-terminal residue" evidence="2">
    <location>
        <position position="1"/>
    </location>
</feature>
<organism evidence="2">
    <name type="scientific">Dendroctonus ponderosae</name>
    <name type="common">Mountain pine beetle</name>
    <dbReference type="NCBI Taxonomy" id="77166"/>
    <lineage>
        <taxon>Eukaryota</taxon>
        <taxon>Metazoa</taxon>
        <taxon>Ecdysozoa</taxon>
        <taxon>Arthropoda</taxon>
        <taxon>Hexapoda</taxon>
        <taxon>Insecta</taxon>
        <taxon>Pterygota</taxon>
        <taxon>Neoptera</taxon>
        <taxon>Endopterygota</taxon>
        <taxon>Coleoptera</taxon>
        <taxon>Polyphaga</taxon>
        <taxon>Cucujiformia</taxon>
        <taxon>Curculionidae</taxon>
        <taxon>Scolytinae</taxon>
        <taxon>Dendroctonus</taxon>
    </lineage>
</organism>
<gene>
    <name evidence="2" type="ORF">YQE_08444</name>
</gene>
<dbReference type="PANTHER" id="PTHR14374">
    <property type="entry name" value="FOIE GRAS"/>
    <property type="match status" value="1"/>
</dbReference>
<feature type="compositionally biased region" description="Basic and acidic residues" evidence="1">
    <location>
        <begin position="490"/>
        <end position="499"/>
    </location>
</feature>
<dbReference type="EMBL" id="KB741022">
    <property type="protein sequence ID" value="ENN74987.1"/>
    <property type="molecule type" value="Genomic_DNA"/>
</dbReference>
<reference evidence="2" key="1">
    <citation type="journal article" date="2013" name="Genome Biol.">
        <title>Draft genome of the mountain pine beetle, Dendroctonus ponderosae Hopkins, a major forest pest.</title>
        <authorList>
            <person name="Keeling C.I."/>
            <person name="Yuen M.M."/>
            <person name="Liao N.Y."/>
            <person name="Docking T.R."/>
            <person name="Chan S.K."/>
            <person name="Taylor G.A."/>
            <person name="Palmquist D.L."/>
            <person name="Jackman S.D."/>
            <person name="Nguyen A."/>
            <person name="Li M."/>
            <person name="Henderson H."/>
            <person name="Janes J.K."/>
            <person name="Zhao Y."/>
            <person name="Pandoh P."/>
            <person name="Moore R."/>
            <person name="Sperling F.A."/>
            <person name="Huber D.P."/>
            <person name="Birol I."/>
            <person name="Jones S.J."/>
            <person name="Bohlmann J."/>
        </authorList>
    </citation>
    <scope>NUCLEOTIDE SEQUENCE</scope>
</reference>
<feature type="region of interest" description="Disordered" evidence="1">
    <location>
        <begin position="265"/>
        <end position="299"/>
    </location>
</feature>
<protein>
    <submittedName>
        <fullName evidence="2">Uncharacterized protein</fullName>
    </submittedName>
</protein>
<dbReference type="GO" id="GO:0005737">
    <property type="term" value="C:cytoplasm"/>
    <property type="evidence" value="ECO:0007669"/>
    <property type="project" value="TreeGrafter"/>
</dbReference>
<feature type="region of interest" description="Disordered" evidence="1">
    <location>
        <begin position="481"/>
        <end position="518"/>
    </location>
</feature>